<organism evidence="12 13">
    <name type="scientific">Diplocarpon rosae</name>
    <dbReference type="NCBI Taxonomy" id="946125"/>
    <lineage>
        <taxon>Eukaryota</taxon>
        <taxon>Fungi</taxon>
        <taxon>Dikarya</taxon>
        <taxon>Ascomycota</taxon>
        <taxon>Pezizomycotina</taxon>
        <taxon>Leotiomycetes</taxon>
        <taxon>Helotiales</taxon>
        <taxon>Drepanopezizaceae</taxon>
        <taxon>Diplocarpon</taxon>
    </lineage>
</organism>
<feature type="compositionally biased region" description="Basic and acidic residues" evidence="10">
    <location>
        <begin position="400"/>
        <end position="410"/>
    </location>
</feature>
<dbReference type="PANTHER" id="PTHR22993:SF9">
    <property type="entry name" value="FORMAMIDOPYRIMIDINE-DNA GLYCOSYLASE"/>
    <property type="match status" value="1"/>
</dbReference>
<comment type="similarity">
    <text evidence="2">Belongs to the FPG family.</text>
</comment>
<sequence>MPEIAEVARIVYFLKKSLVGKTLSLVKAQDDANVFGKVGTSAAEFQKSLTGKKVLNAGQQGKYFWLIMSSPPHPVFHFGMTGWFYIKGEPSHHRPKQTDGEEIWPPRFWKFALETDSKPKVEAAFADARRFARIRLVDCAAEDIRKTTPLKENGPDPVIDKEILTADWLVEKMKKRHVPVKAFMLDQANISGIGNWVGDEIMYHAKLHPEQYTDTFSESEIKHLHASIRYVCQTAVDHLADSSKFPEEWLFKHRWGKGKKDAATTLPNGQKITFLTVGGRTSCVVPSVQKKTGAVAGDVKKGSGILEDGAAKKAGKGDATSTKRTSALRDEDEDDMVDMQPSPPTRRKRKATVKEVDDNSEEAVTPPKKRRVTRKTAVKAEVKVEDEQSVLPTKSKGKGKGKEGAKKAATENEGSDSPLISKKGSKKIKTEEQSQEGRRRSGRATKKV</sequence>
<dbReference type="GO" id="GO:0006284">
    <property type="term" value="P:base-excision repair"/>
    <property type="evidence" value="ECO:0007669"/>
    <property type="project" value="InterPro"/>
</dbReference>
<dbReference type="Pfam" id="PF06831">
    <property type="entry name" value="H2TH"/>
    <property type="match status" value="1"/>
</dbReference>
<dbReference type="SUPFAM" id="SSF81624">
    <property type="entry name" value="N-terminal domain of MutM-like DNA repair proteins"/>
    <property type="match status" value="1"/>
</dbReference>
<dbReference type="SMART" id="SM00898">
    <property type="entry name" value="Fapy_DNA_glyco"/>
    <property type="match status" value="1"/>
</dbReference>
<evidence type="ECO:0000313" key="12">
    <source>
        <dbReference type="EMBL" id="KAK2627781.1"/>
    </source>
</evidence>
<gene>
    <name evidence="12" type="ORF">QTJ16_002427</name>
</gene>
<dbReference type="Proteomes" id="UP001285354">
    <property type="component" value="Unassembled WGS sequence"/>
</dbReference>
<evidence type="ECO:0000256" key="1">
    <source>
        <dbReference type="ARBA" id="ARBA00001668"/>
    </source>
</evidence>
<comment type="catalytic activity">
    <reaction evidence="1">
        <text>Hydrolysis of DNA containing ring-opened 7-methylguanine residues, releasing 2,6-diamino-4-hydroxy-5-(N-methyl)formamidopyrimidine.</text>
        <dbReference type="EC" id="3.2.2.23"/>
    </reaction>
</comment>
<dbReference type="GO" id="GO:0008534">
    <property type="term" value="F:oxidized purine nucleobase lesion DNA N-glycosylase activity"/>
    <property type="evidence" value="ECO:0007669"/>
    <property type="project" value="UniProtKB-EC"/>
</dbReference>
<evidence type="ECO:0000256" key="8">
    <source>
        <dbReference type="ARBA" id="ARBA00023268"/>
    </source>
</evidence>
<dbReference type="Gene3D" id="1.10.8.50">
    <property type="match status" value="1"/>
</dbReference>
<dbReference type="SUPFAM" id="SSF46946">
    <property type="entry name" value="S13-like H2TH domain"/>
    <property type="match status" value="1"/>
</dbReference>
<dbReference type="AlphaFoldDB" id="A0AAD9WFZ1"/>
<keyword evidence="4" id="KW-0378">Hydrolase</keyword>
<feature type="domain" description="Formamidopyrimidine-DNA glycosylase catalytic" evidence="11">
    <location>
        <begin position="2"/>
        <end position="132"/>
    </location>
</feature>
<dbReference type="GO" id="GO:0003906">
    <property type="term" value="F:DNA-(apurinic or apyrimidinic site) endonuclease activity"/>
    <property type="evidence" value="ECO:0007669"/>
    <property type="project" value="InterPro"/>
</dbReference>
<dbReference type="GO" id="GO:0016829">
    <property type="term" value="F:lyase activity"/>
    <property type="evidence" value="ECO:0007669"/>
    <property type="project" value="UniProtKB-KW"/>
</dbReference>
<feature type="compositionally biased region" description="Basic residues" evidence="10">
    <location>
        <begin position="367"/>
        <end position="377"/>
    </location>
</feature>
<dbReference type="GO" id="GO:0008270">
    <property type="term" value="F:zinc ion binding"/>
    <property type="evidence" value="ECO:0007669"/>
    <property type="project" value="InterPro"/>
</dbReference>
<protein>
    <recommendedName>
        <fullName evidence="11">Formamidopyrimidine-DNA glycosylase catalytic domain-containing protein</fullName>
    </recommendedName>
</protein>
<evidence type="ECO:0000256" key="10">
    <source>
        <dbReference type="SAM" id="MobiDB-lite"/>
    </source>
</evidence>
<evidence type="ECO:0000256" key="3">
    <source>
        <dbReference type="ARBA" id="ARBA00022763"/>
    </source>
</evidence>
<dbReference type="GO" id="GO:0003684">
    <property type="term" value="F:damaged DNA binding"/>
    <property type="evidence" value="ECO:0007669"/>
    <property type="project" value="InterPro"/>
</dbReference>
<evidence type="ECO:0000256" key="9">
    <source>
        <dbReference type="ARBA" id="ARBA00023295"/>
    </source>
</evidence>
<dbReference type="Pfam" id="PF01149">
    <property type="entry name" value="Fapy_DNA_glyco"/>
    <property type="match status" value="1"/>
</dbReference>
<dbReference type="InterPro" id="IPR012319">
    <property type="entry name" value="FPG_cat"/>
</dbReference>
<keyword evidence="6" id="KW-0234">DNA repair</keyword>
<dbReference type="GO" id="GO:0005634">
    <property type="term" value="C:nucleus"/>
    <property type="evidence" value="ECO:0007669"/>
    <property type="project" value="TreeGrafter"/>
</dbReference>
<proteinExistence type="inferred from homology"/>
<keyword evidence="5" id="KW-0238">DNA-binding</keyword>
<evidence type="ECO:0000256" key="2">
    <source>
        <dbReference type="ARBA" id="ARBA00009409"/>
    </source>
</evidence>
<evidence type="ECO:0000313" key="13">
    <source>
        <dbReference type="Proteomes" id="UP001285354"/>
    </source>
</evidence>
<keyword evidence="13" id="KW-1185">Reference proteome</keyword>
<accession>A0AAD9WFZ1</accession>
<keyword evidence="7" id="KW-0456">Lyase</keyword>
<dbReference type="InterPro" id="IPR035937">
    <property type="entry name" value="FPG_N"/>
</dbReference>
<dbReference type="InterPro" id="IPR010979">
    <property type="entry name" value="Ribosomal_uS13-like_H2TH"/>
</dbReference>
<dbReference type="FunFam" id="1.10.8.50:FF:000009">
    <property type="entry name" value="Formamidopyrimidine-DNA glycosylase"/>
    <property type="match status" value="1"/>
</dbReference>
<dbReference type="InterPro" id="IPR015886">
    <property type="entry name" value="H2TH_FPG"/>
</dbReference>
<keyword evidence="3" id="KW-0227">DNA damage</keyword>
<keyword evidence="8" id="KW-0511">Multifunctional enzyme</keyword>
<evidence type="ECO:0000256" key="5">
    <source>
        <dbReference type="ARBA" id="ARBA00023125"/>
    </source>
</evidence>
<dbReference type="Gene3D" id="3.20.190.10">
    <property type="entry name" value="MutM-like, N-terminal"/>
    <property type="match status" value="1"/>
</dbReference>
<reference evidence="12" key="1">
    <citation type="submission" date="2023-06" db="EMBL/GenBank/DDBJ databases">
        <title>Draft genome of Marssonina rosae.</title>
        <authorList>
            <person name="Cheng Q."/>
        </authorList>
    </citation>
    <scope>NUCLEOTIDE SEQUENCE</scope>
    <source>
        <strain evidence="12">R4</strain>
    </source>
</reference>
<keyword evidence="9" id="KW-0326">Glycosidase</keyword>
<dbReference type="PANTHER" id="PTHR22993">
    <property type="entry name" value="FORMAMIDOPYRIMIDINE-DNA GLYCOSYLASE"/>
    <property type="match status" value="1"/>
</dbReference>
<evidence type="ECO:0000256" key="4">
    <source>
        <dbReference type="ARBA" id="ARBA00022801"/>
    </source>
</evidence>
<dbReference type="EMBL" id="JAUBYV010000003">
    <property type="protein sequence ID" value="KAK2627781.1"/>
    <property type="molecule type" value="Genomic_DNA"/>
</dbReference>
<evidence type="ECO:0000259" key="11">
    <source>
        <dbReference type="PROSITE" id="PS51068"/>
    </source>
</evidence>
<comment type="caution">
    <text evidence="12">The sequence shown here is derived from an EMBL/GenBank/DDBJ whole genome shotgun (WGS) entry which is preliminary data.</text>
</comment>
<feature type="compositionally biased region" description="Basic and acidic residues" evidence="10">
    <location>
        <begin position="428"/>
        <end position="439"/>
    </location>
</feature>
<dbReference type="PROSITE" id="PS51068">
    <property type="entry name" value="FPG_CAT"/>
    <property type="match status" value="1"/>
</dbReference>
<evidence type="ECO:0000256" key="6">
    <source>
        <dbReference type="ARBA" id="ARBA00023204"/>
    </source>
</evidence>
<feature type="region of interest" description="Disordered" evidence="10">
    <location>
        <begin position="310"/>
        <end position="448"/>
    </location>
</feature>
<name>A0AAD9WFZ1_9HELO</name>
<evidence type="ECO:0000256" key="7">
    <source>
        <dbReference type="ARBA" id="ARBA00023239"/>
    </source>
</evidence>
<dbReference type="SMART" id="SM01232">
    <property type="entry name" value="H2TH"/>
    <property type="match status" value="1"/>
</dbReference>